<comment type="subcellular location">
    <subcellularLocation>
        <location evidence="1">Cell outer membrane</location>
        <topology evidence="1">Single-pass membrane protein</topology>
    </subcellularLocation>
    <subcellularLocation>
        <location evidence="2">Periplasm</location>
    </subcellularLocation>
</comment>
<keyword evidence="5" id="KW-1133">Transmembrane helix</keyword>
<protein>
    <submittedName>
        <fullName evidence="6">Prepilin-type N-terminal cleavage/methylation domain-containing protein</fullName>
    </submittedName>
</protein>
<sequence>MREKESGFTLLELLIVMVIIGILATILFFNFTAQFQKTRLRNAVTMLSSDLERARSASWRSGQNTKIQLLGNGSGYTYQQGVSTSTVVFPDGVTASLAPASLANSISYTAPFADTGAISGTFTLRGVNPSYTDAIRIIGVTGKVIR</sequence>
<evidence type="ECO:0000313" key="7">
    <source>
        <dbReference type="Proteomes" id="UP000276417"/>
    </source>
</evidence>
<proteinExistence type="predicted"/>
<evidence type="ECO:0000256" key="3">
    <source>
        <dbReference type="ARBA" id="ARBA00022764"/>
    </source>
</evidence>
<keyword evidence="7" id="KW-1185">Reference proteome</keyword>
<evidence type="ECO:0000256" key="4">
    <source>
        <dbReference type="ARBA" id="ARBA00023237"/>
    </source>
</evidence>
<dbReference type="NCBIfam" id="TIGR02532">
    <property type="entry name" value="IV_pilin_GFxxxE"/>
    <property type="match status" value="1"/>
</dbReference>
<name>A0A3G8YAC3_9DEIO</name>
<dbReference type="InterPro" id="IPR045584">
    <property type="entry name" value="Pilin-like"/>
</dbReference>
<dbReference type="Proteomes" id="UP000276417">
    <property type="component" value="Chromosome 1"/>
</dbReference>
<keyword evidence="4" id="KW-0998">Cell outer membrane</keyword>
<reference evidence="6 7" key="1">
    <citation type="submission" date="2018-11" db="EMBL/GenBank/DDBJ databases">
        <title>Deinococcus shelandsis sp. nov., isolated from South Shetland Islands soil of Antarctica.</title>
        <authorList>
            <person name="Tian J."/>
        </authorList>
    </citation>
    <scope>NUCLEOTIDE SEQUENCE [LARGE SCALE GENOMIC DNA]</scope>
    <source>
        <strain evidence="6 7">S14-83T</strain>
    </source>
</reference>
<dbReference type="Pfam" id="PF07963">
    <property type="entry name" value="N_methyl"/>
    <property type="match status" value="1"/>
</dbReference>
<feature type="transmembrane region" description="Helical" evidence="5">
    <location>
        <begin position="6"/>
        <end position="31"/>
    </location>
</feature>
<accession>A0A3G8YAC3</accession>
<dbReference type="GO" id="GO:0009279">
    <property type="term" value="C:cell outer membrane"/>
    <property type="evidence" value="ECO:0007669"/>
    <property type="project" value="UniProtKB-SubCell"/>
</dbReference>
<evidence type="ECO:0000256" key="5">
    <source>
        <dbReference type="SAM" id="Phobius"/>
    </source>
</evidence>
<keyword evidence="5" id="KW-0472">Membrane</keyword>
<evidence type="ECO:0000256" key="2">
    <source>
        <dbReference type="ARBA" id="ARBA00004418"/>
    </source>
</evidence>
<dbReference type="RefSeq" id="WP_124868744.1">
    <property type="nucleotide sequence ID" value="NZ_CP034183.1"/>
</dbReference>
<evidence type="ECO:0000313" key="6">
    <source>
        <dbReference type="EMBL" id="AZI42338.1"/>
    </source>
</evidence>
<dbReference type="Gene3D" id="3.30.700.10">
    <property type="entry name" value="Glycoprotein, Type 4 Pilin"/>
    <property type="match status" value="1"/>
</dbReference>
<dbReference type="OrthoDB" id="68627at2"/>
<gene>
    <name evidence="6" type="ORF">EHF33_05890</name>
</gene>
<dbReference type="KEGG" id="dph:EHF33_05890"/>
<keyword evidence="5" id="KW-0812">Transmembrane</keyword>
<organism evidence="6 7">
    <name type="scientific">Deinococcus psychrotolerans</name>
    <dbReference type="NCBI Taxonomy" id="2489213"/>
    <lineage>
        <taxon>Bacteria</taxon>
        <taxon>Thermotogati</taxon>
        <taxon>Deinococcota</taxon>
        <taxon>Deinococci</taxon>
        <taxon>Deinococcales</taxon>
        <taxon>Deinococcaceae</taxon>
        <taxon>Deinococcus</taxon>
    </lineage>
</organism>
<dbReference type="AlphaFoldDB" id="A0A3G8YAC3"/>
<dbReference type="EMBL" id="CP034183">
    <property type="protein sequence ID" value="AZI42338.1"/>
    <property type="molecule type" value="Genomic_DNA"/>
</dbReference>
<dbReference type="GO" id="GO:0042597">
    <property type="term" value="C:periplasmic space"/>
    <property type="evidence" value="ECO:0007669"/>
    <property type="project" value="UniProtKB-SubCell"/>
</dbReference>
<keyword evidence="3" id="KW-0574">Periplasm</keyword>
<dbReference type="PROSITE" id="PS00409">
    <property type="entry name" value="PROKAR_NTER_METHYL"/>
    <property type="match status" value="1"/>
</dbReference>
<dbReference type="SUPFAM" id="SSF54523">
    <property type="entry name" value="Pili subunits"/>
    <property type="match status" value="1"/>
</dbReference>
<evidence type="ECO:0000256" key="1">
    <source>
        <dbReference type="ARBA" id="ARBA00004203"/>
    </source>
</evidence>
<dbReference type="InterPro" id="IPR012902">
    <property type="entry name" value="N_methyl_site"/>
</dbReference>